<feature type="compositionally biased region" description="Low complexity" evidence="1">
    <location>
        <begin position="186"/>
        <end position="200"/>
    </location>
</feature>
<dbReference type="PANTHER" id="PTHR43384">
    <property type="entry name" value="SEPTUM SITE-DETERMINING PROTEIN MIND HOMOLOG, CHLOROPLASTIC-RELATED"/>
    <property type="match status" value="1"/>
</dbReference>
<feature type="compositionally biased region" description="Pro residues" evidence="1">
    <location>
        <begin position="112"/>
        <end position="127"/>
    </location>
</feature>
<dbReference type="InterPro" id="IPR027417">
    <property type="entry name" value="P-loop_NTPase"/>
</dbReference>
<feature type="compositionally biased region" description="Pro residues" evidence="1">
    <location>
        <begin position="163"/>
        <end position="185"/>
    </location>
</feature>
<dbReference type="Gene3D" id="3.40.50.300">
    <property type="entry name" value="P-loop containing nucleotide triphosphate hydrolases"/>
    <property type="match status" value="1"/>
</dbReference>
<proteinExistence type="predicted"/>
<organism evidence="2 3">
    <name type="scientific">Parafrankia soli</name>
    <dbReference type="NCBI Taxonomy" id="2599596"/>
    <lineage>
        <taxon>Bacteria</taxon>
        <taxon>Bacillati</taxon>
        <taxon>Actinomycetota</taxon>
        <taxon>Actinomycetes</taxon>
        <taxon>Frankiales</taxon>
        <taxon>Frankiaceae</taxon>
        <taxon>Parafrankia</taxon>
    </lineage>
</organism>
<gene>
    <name evidence="2" type="ORF">BBK14_20820</name>
</gene>
<evidence type="ECO:0000313" key="2">
    <source>
        <dbReference type="EMBL" id="OHV27373.1"/>
    </source>
</evidence>
<reference evidence="3" key="1">
    <citation type="submission" date="2016-07" db="EMBL/GenBank/DDBJ databases">
        <title>Frankia sp. NRRL B-16219 Genome sequencing.</title>
        <authorList>
            <person name="Ghodhbane-Gtari F."/>
            <person name="Swanson E."/>
            <person name="Gueddou A."/>
            <person name="Louati M."/>
            <person name="Nouioui I."/>
            <person name="Hezbri K."/>
            <person name="Abebe-Akele F."/>
            <person name="Simpson S."/>
            <person name="Morris K."/>
            <person name="Thomas K."/>
            <person name="Gtari M."/>
            <person name="Tisa L.S."/>
        </authorList>
    </citation>
    <scope>NUCLEOTIDE SEQUENCE [LARGE SCALE GENOMIC DNA]</scope>
    <source>
        <strain evidence="3">NRRL B-16219</strain>
    </source>
</reference>
<evidence type="ECO:0008006" key="4">
    <source>
        <dbReference type="Google" id="ProtNLM"/>
    </source>
</evidence>
<name>A0A1S1PXG2_9ACTN</name>
<sequence>MQVTGHGSERDAAGGPSSRDSGSEGSDYPGAGRDPFGAEPEPVTPEAGGESDSEGDARPVSLLGMRMSQETQPGRATVSRRQTRSRPRPPRPEPGRGAPPPTPPAVRRTPASPAPAGPPAVPPPAAAPPDRHQAPPSDRQTPPDRQVPPGAPAPAPSSGQQAVPPPAPPSVRPPSAPPPPTPTRAPAPGRAVIEGEATAPLPSPAPAPSAGGWTPDVGIAATPTGERPPAQWERAASFGSLPTLPPSVPLPPAPPPPPSPAPPPPNPAPRAPVPSRAVERVAPAPAVPRPAAPLPAASETPRPSAEVVPATDRRPAVRALRVLVGGFGGGCGRTTVAAGLGMALAARAHSRIAAVDACPDQYGMLTQRVGLRPRRVGLRELAGARPPVASLTELRRYLAADGPGGLEVLPGVHDLTAPGLAGDELAAALDLLARWFPVVIADGPSGWSQPVPATLLARSDLVVVTTRAGEAELAATDDALTALTALTALGGAGRRDLAASALVAVVETYPTRLTRAARQRLDDLAGRARLVVVVPFDPALTDSRPFAWRSLRKRTRAAFDDLATAVDPASVAGPGGRPPGTG</sequence>
<comment type="caution">
    <text evidence="2">The sequence shown here is derived from an EMBL/GenBank/DDBJ whole genome shotgun (WGS) entry which is preliminary data.</text>
</comment>
<evidence type="ECO:0000313" key="3">
    <source>
        <dbReference type="Proteomes" id="UP000179769"/>
    </source>
</evidence>
<keyword evidence="3" id="KW-1185">Reference proteome</keyword>
<dbReference type="GO" id="GO:0005829">
    <property type="term" value="C:cytosol"/>
    <property type="evidence" value="ECO:0007669"/>
    <property type="project" value="TreeGrafter"/>
</dbReference>
<protein>
    <recommendedName>
        <fullName evidence="4">CobQ/CobB/MinD/ParA nucleotide binding domain-containing protein</fullName>
    </recommendedName>
</protein>
<dbReference type="RefSeq" id="WP_071064862.1">
    <property type="nucleotide sequence ID" value="NZ_MAXA01000223.1"/>
</dbReference>
<feature type="region of interest" description="Disordered" evidence="1">
    <location>
        <begin position="1"/>
        <end position="311"/>
    </location>
</feature>
<dbReference type="EMBL" id="MAXA01000223">
    <property type="protein sequence ID" value="OHV27373.1"/>
    <property type="molecule type" value="Genomic_DNA"/>
</dbReference>
<dbReference type="GO" id="GO:0009898">
    <property type="term" value="C:cytoplasmic side of plasma membrane"/>
    <property type="evidence" value="ECO:0007669"/>
    <property type="project" value="TreeGrafter"/>
</dbReference>
<dbReference type="GO" id="GO:0016887">
    <property type="term" value="F:ATP hydrolysis activity"/>
    <property type="evidence" value="ECO:0007669"/>
    <property type="project" value="TreeGrafter"/>
</dbReference>
<accession>A0A1S1PXG2</accession>
<dbReference type="Proteomes" id="UP000179769">
    <property type="component" value="Unassembled WGS sequence"/>
</dbReference>
<dbReference type="PANTHER" id="PTHR43384:SF14">
    <property type="entry name" value="ESX-1 SECRETION-ASSOCIATED PROTEIN ESPI"/>
    <property type="match status" value="1"/>
</dbReference>
<dbReference type="SUPFAM" id="SSF52540">
    <property type="entry name" value="P-loop containing nucleoside triphosphate hydrolases"/>
    <property type="match status" value="1"/>
</dbReference>
<feature type="compositionally biased region" description="Low complexity" evidence="1">
    <location>
        <begin position="273"/>
        <end position="284"/>
    </location>
</feature>
<dbReference type="OrthoDB" id="3215259at2"/>
<feature type="compositionally biased region" description="Pro residues" evidence="1">
    <location>
        <begin position="243"/>
        <end position="272"/>
    </location>
</feature>
<dbReference type="GO" id="GO:0051782">
    <property type="term" value="P:negative regulation of cell division"/>
    <property type="evidence" value="ECO:0007669"/>
    <property type="project" value="TreeGrafter"/>
</dbReference>
<dbReference type="InterPro" id="IPR050625">
    <property type="entry name" value="ParA/MinD_ATPase"/>
</dbReference>
<dbReference type="GO" id="GO:0005524">
    <property type="term" value="F:ATP binding"/>
    <property type="evidence" value="ECO:0007669"/>
    <property type="project" value="TreeGrafter"/>
</dbReference>
<feature type="compositionally biased region" description="Pro residues" evidence="1">
    <location>
        <begin position="145"/>
        <end position="155"/>
    </location>
</feature>
<dbReference type="AlphaFoldDB" id="A0A1S1PXG2"/>
<dbReference type="PRINTS" id="PR01217">
    <property type="entry name" value="PRICHEXTENSN"/>
</dbReference>
<evidence type="ECO:0000256" key="1">
    <source>
        <dbReference type="SAM" id="MobiDB-lite"/>
    </source>
</evidence>